<keyword evidence="10" id="KW-0675">Receptor</keyword>
<evidence type="ECO:0000256" key="2">
    <source>
        <dbReference type="ARBA" id="ARBA00009592"/>
    </source>
</evidence>
<dbReference type="EMBL" id="JBJKBG010000008">
    <property type="protein sequence ID" value="KAL3726257.1"/>
    <property type="molecule type" value="Genomic_DNA"/>
</dbReference>
<feature type="domain" description="Leucine-rich repeat-containing N-terminal plant-type" evidence="12">
    <location>
        <begin position="38"/>
        <end position="89"/>
    </location>
</feature>
<evidence type="ECO:0000256" key="4">
    <source>
        <dbReference type="ARBA" id="ARBA00022614"/>
    </source>
</evidence>
<keyword evidence="14" id="KW-1185">Reference proteome</keyword>
<evidence type="ECO:0000313" key="13">
    <source>
        <dbReference type="EMBL" id="KAL3726257.1"/>
    </source>
</evidence>
<keyword evidence="4" id="KW-0433">Leucine-rich repeat</keyword>
<comment type="similarity">
    <text evidence="2">Belongs to the RLP family.</text>
</comment>
<dbReference type="FunFam" id="3.80.10.10:FF:000041">
    <property type="entry name" value="LRR receptor-like serine/threonine-protein kinase ERECTA"/>
    <property type="match status" value="1"/>
</dbReference>
<dbReference type="Pfam" id="PF00560">
    <property type="entry name" value="LRR_1"/>
    <property type="match status" value="2"/>
</dbReference>
<proteinExistence type="inferred from homology"/>
<dbReference type="GO" id="GO:0005886">
    <property type="term" value="C:plasma membrane"/>
    <property type="evidence" value="ECO:0007669"/>
    <property type="project" value="UniProtKB-SubCell"/>
</dbReference>
<evidence type="ECO:0000313" key="14">
    <source>
        <dbReference type="Proteomes" id="UP001634007"/>
    </source>
</evidence>
<dbReference type="InterPro" id="IPR032675">
    <property type="entry name" value="LRR_dom_sf"/>
</dbReference>
<dbReference type="FunFam" id="3.80.10.10:FF:000111">
    <property type="entry name" value="LRR receptor-like serine/threonine-protein kinase ERECTA"/>
    <property type="match status" value="1"/>
</dbReference>
<evidence type="ECO:0000256" key="6">
    <source>
        <dbReference type="ARBA" id="ARBA00022729"/>
    </source>
</evidence>
<keyword evidence="8" id="KW-1133">Transmembrane helix</keyword>
<protein>
    <recommendedName>
        <fullName evidence="12">Leucine-rich repeat-containing N-terminal plant-type domain-containing protein</fullName>
    </recommendedName>
</protein>
<dbReference type="SUPFAM" id="SSF52058">
    <property type="entry name" value="L domain-like"/>
    <property type="match status" value="2"/>
</dbReference>
<evidence type="ECO:0000256" key="11">
    <source>
        <dbReference type="ARBA" id="ARBA00023180"/>
    </source>
</evidence>
<keyword evidence="5" id="KW-0812">Transmembrane</keyword>
<dbReference type="Pfam" id="PF08263">
    <property type="entry name" value="LRRNT_2"/>
    <property type="match status" value="1"/>
</dbReference>
<dbReference type="Proteomes" id="UP001634007">
    <property type="component" value="Unassembled WGS sequence"/>
</dbReference>
<dbReference type="InterPro" id="IPR003591">
    <property type="entry name" value="Leu-rich_rpt_typical-subtyp"/>
</dbReference>
<dbReference type="SMART" id="SM00369">
    <property type="entry name" value="LRR_TYP"/>
    <property type="match status" value="7"/>
</dbReference>
<reference evidence="13 14" key="1">
    <citation type="submission" date="2024-11" db="EMBL/GenBank/DDBJ databases">
        <title>Chromosome-level genome assembly of Eucalyptus globulus Labill. provides insights into its genome evolution.</title>
        <authorList>
            <person name="Li X."/>
        </authorList>
    </citation>
    <scope>NUCLEOTIDE SEQUENCE [LARGE SCALE GENOMIC DNA]</scope>
    <source>
        <strain evidence="13">CL2024</strain>
        <tissue evidence="13">Fresh tender leaves</tissue>
    </source>
</reference>
<name>A0ABD3JGJ5_EUCGL</name>
<dbReference type="PANTHER" id="PTHR27004:SF428">
    <property type="entry name" value="OS01G0160600 PROTEIN"/>
    <property type="match status" value="1"/>
</dbReference>
<dbReference type="Pfam" id="PF13855">
    <property type="entry name" value="LRR_8"/>
    <property type="match status" value="3"/>
</dbReference>
<evidence type="ECO:0000259" key="12">
    <source>
        <dbReference type="Pfam" id="PF08263"/>
    </source>
</evidence>
<evidence type="ECO:0000256" key="1">
    <source>
        <dbReference type="ARBA" id="ARBA00004251"/>
    </source>
</evidence>
<accession>A0ABD3JGJ5</accession>
<evidence type="ECO:0000256" key="8">
    <source>
        <dbReference type="ARBA" id="ARBA00022989"/>
    </source>
</evidence>
<organism evidence="13 14">
    <name type="scientific">Eucalyptus globulus</name>
    <name type="common">Tasmanian blue gum</name>
    <dbReference type="NCBI Taxonomy" id="34317"/>
    <lineage>
        <taxon>Eukaryota</taxon>
        <taxon>Viridiplantae</taxon>
        <taxon>Streptophyta</taxon>
        <taxon>Embryophyta</taxon>
        <taxon>Tracheophyta</taxon>
        <taxon>Spermatophyta</taxon>
        <taxon>Magnoliopsida</taxon>
        <taxon>eudicotyledons</taxon>
        <taxon>Gunneridae</taxon>
        <taxon>Pentapetalae</taxon>
        <taxon>rosids</taxon>
        <taxon>malvids</taxon>
        <taxon>Myrtales</taxon>
        <taxon>Myrtaceae</taxon>
        <taxon>Myrtoideae</taxon>
        <taxon>Eucalypteae</taxon>
        <taxon>Eucalyptus</taxon>
    </lineage>
</organism>
<dbReference type="InterPro" id="IPR001611">
    <property type="entry name" value="Leu-rich_rpt"/>
</dbReference>
<comment type="subcellular location">
    <subcellularLocation>
        <location evidence="1">Cell membrane</location>
        <topology evidence="1">Single-pass type I membrane protein</topology>
    </subcellularLocation>
</comment>
<keyword evidence="9" id="KW-0472">Membrane</keyword>
<keyword evidence="6" id="KW-0732">Signal</keyword>
<comment type="caution">
    <text evidence="13">The sequence shown here is derived from an EMBL/GenBank/DDBJ whole genome shotgun (WGS) entry which is preliminary data.</text>
</comment>
<keyword evidence="3" id="KW-1003">Cell membrane</keyword>
<dbReference type="AlphaFoldDB" id="A0ABD3JGJ5"/>
<dbReference type="InterPro" id="IPR013210">
    <property type="entry name" value="LRR_N_plant-typ"/>
</dbReference>
<sequence length="739" mass="82971">MVSPQLETLVRLLASFALFIVLLVIISQGAIPTHASTQEARSLLKWKSSLQDQTQSTSSLSTWTLPPQNAIDSNVEAPSPCGWYGISCNLARIVIGINLTSSNIKSTINLFPFLILLCLTFVDLSSNELLGSIPPQVNLLTNLMYLDLSYNRLFGMIPWMIGELKKLEVLHLADNKLNGSIPDEIGQLHLLNELLLYTNQLDGCLPSSLGNLSSLVRIRLGDNSFSNSISLEMENLTNLEMMGLAYNFLTRPIPPNFGKLMKLRLLIVQNNELVGCIGTLESYFPIPLFYCLGIVYMLLHAYIKMKGVGDVSWDVTIKSIKVRDGCTPEDRGVTICNATKLTVLILSNNRLIGSLPQCLSNYSIKLSVLDLRMNYLSGIIPRIFSLRSSLRTLDLSQNQFRGTLPQFLINCRNLEVLDFGNNKIENNFPTWLGTLIELKVLILRSNKFKGRLDFRSVAHLFSKLHILDLSDNSFSGPLPVNLIVKLHGMMSIQIGQEPQDKPLYKRYVYDYMVYENSVKVILKGNEMLLMRILTIFTTFDLSLNNFEGNIPDVIGHLYSLIGLNLSHNHLTGSIPLTLGNLTNLEWLDLSSNKLSGRIPRELGDLTFLGYLDLSENQLTGRIPQDKQLSIFTSDSFHGNSGLYGTPLQNIGHDDAQAPPSPLSFFQEDNEKECARNWFDRKAVGIGYASRIVNGISIAYISWETGRSKWLVRNGRRMERRGAKWMKKPKRKAIKLHGGR</sequence>
<evidence type="ECO:0000256" key="9">
    <source>
        <dbReference type="ARBA" id="ARBA00023136"/>
    </source>
</evidence>
<evidence type="ECO:0000256" key="5">
    <source>
        <dbReference type="ARBA" id="ARBA00022692"/>
    </source>
</evidence>
<dbReference type="Gene3D" id="3.80.10.10">
    <property type="entry name" value="Ribonuclease Inhibitor"/>
    <property type="match status" value="3"/>
</dbReference>
<evidence type="ECO:0000256" key="3">
    <source>
        <dbReference type="ARBA" id="ARBA00022475"/>
    </source>
</evidence>
<dbReference type="PRINTS" id="PR00019">
    <property type="entry name" value="LEURICHRPT"/>
</dbReference>
<evidence type="ECO:0000256" key="10">
    <source>
        <dbReference type="ARBA" id="ARBA00023170"/>
    </source>
</evidence>
<dbReference type="PROSITE" id="PS51450">
    <property type="entry name" value="LRR"/>
    <property type="match status" value="1"/>
</dbReference>
<dbReference type="PANTHER" id="PTHR27004">
    <property type="entry name" value="RECEPTOR-LIKE PROTEIN 12 ISOFORM X1"/>
    <property type="match status" value="1"/>
</dbReference>
<gene>
    <name evidence="13" type="ORF">ACJRO7_031184</name>
</gene>
<keyword evidence="7" id="KW-0677">Repeat</keyword>
<evidence type="ECO:0000256" key="7">
    <source>
        <dbReference type="ARBA" id="ARBA00022737"/>
    </source>
</evidence>
<dbReference type="FunFam" id="3.80.10.10:FF:000400">
    <property type="entry name" value="Nuclear pore complex protein NUP107"/>
    <property type="match status" value="1"/>
</dbReference>
<keyword evidence="11" id="KW-0325">Glycoprotein</keyword>